<accession>A0AAN9TCP1</accession>
<reference evidence="2 3" key="1">
    <citation type="submission" date="2024-03" db="EMBL/GenBank/DDBJ databases">
        <title>Adaptation during the transition from Ophiocordyceps entomopathogen to insect associate is accompanied by gene loss and intensified selection.</title>
        <authorList>
            <person name="Ward C.M."/>
            <person name="Onetto C.A."/>
            <person name="Borneman A.R."/>
        </authorList>
    </citation>
    <scope>NUCLEOTIDE SEQUENCE [LARGE SCALE GENOMIC DNA]</scope>
    <source>
        <strain evidence="2">AWRI1</strain>
        <tissue evidence="2">Single Adult Female</tissue>
    </source>
</reference>
<dbReference type="AlphaFoldDB" id="A0AAN9TCP1"/>
<keyword evidence="3" id="KW-1185">Reference proteome</keyword>
<sequence length="86" mass="9556">MQEYKNSSTIENVKLAVFKVRKGCEVFLERNQTFRNNFGGSSDLPIDISADDTPAGSKRRVDNPPESSSDDSGSSKRRRKSGDPFV</sequence>
<protein>
    <submittedName>
        <fullName evidence="2">Uncharacterized protein</fullName>
    </submittedName>
</protein>
<organism evidence="2 3">
    <name type="scientific">Parthenolecanium corni</name>
    <dbReference type="NCBI Taxonomy" id="536013"/>
    <lineage>
        <taxon>Eukaryota</taxon>
        <taxon>Metazoa</taxon>
        <taxon>Ecdysozoa</taxon>
        <taxon>Arthropoda</taxon>
        <taxon>Hexapoda</taxon>
        <taxon>Insecta</taxon>
        <taxon>Pterygota</taxon>
        <taxon>Neoptera</taxon>
        <taxon>Paraneoptera</taxon>
        <taxon>Hemiptera</taxon>
        <taxon>Sternorrhyncha</taxon>
        <taxon>Coccoidea</taxon>
        <taxon>Coccidae</taxon>
        <taxon>Parthenolecanium</taxon>
    </lineage>
</organism>
<evidence type="ECO:0000256" key="1">
    <source>
        <dbReference type="SAM" id="MobiDB-lite"/>
    </source>
</evidence>
<dbReference type="EMBL" id="JBBCAQ010000035">
    <property type="protein sequence ID" value="KAK7578220.1"/>
    <property type="molecule type" value="Genomic_DNA"/>
</dbReference>
<proteinExistence type="predicted"/>
<dbReference type="Proteomes" id="UP001367676">
    <property type="component" value="Unassembled WGS sequence"/>
</dbReference>
<comment type="caution">
    <text evidence="2">The sequence shown here is derived from an EMBL/GenBank/DDBJ whole genome shotgun (WGS) entry which is preliminary data.</text>
</comment>
<name>A0AAN9TCP1_9HEMI</name>
<feature type="region of interest" description="Disordered" evidence="1">
    <location>
        <begin position="36"/>
        <end position="86"/>
    </location>
</feature>
<gene>
    <name evidence="2" type="ORF">V9T40_010425</name>
</gene>
<evidence type="ECO:0000313" key="3">
    <source>
        <dbReference type="Proteomes" id="UP001367676"/>
    </source>
</evidence>
<evidence type="ECO:0000313" key="2">
    <source>
        <dbReference type="EMBL" id="KAK7578220.1"/>
    </source>
</evidence>